<feature type="compositionally biased region" description="Low complexity" evidence="7">
    <location>
        <begin position="389"/>
        <end position="405"/>
    </location>
</feature>
<dbReference type="PANTHER" id="PTHR10921">
    <property type="entry name" value="NUCLEAR DISTRIBUTION PROTEIN NUDE HOMOLOG 1"/>
    <property type="match status" value="1"/>
</dbReference>
<name>A0A1B9H492_9TREE</name>
<evidence type="ECO:0000313" key="10">
    <source>
        <dbReference type="Proteomes" id="UP000092666"/>
    </source>
</evidence>
<dbReference type="GO" id="GO:0051642">
    <property type="term" value="P:centrosome localization"/>
    <property type="evidence" value="ECO:0007669"/>
    <property type="project" value="TreeGrafter"/>
</dbReference>
<feature type="region of interest" description="Disordered" evidence="7">
    <location>
        <begin position="546"/>
        <end position="804"/>
    </location>
</feature>
<evidence type="ECO:0000256" key="1">
    <source>
        <dbReference type="ARBA" id="ARBA00004245"/>
    </source>
</evidence>
<feature type="domain" description="NUDE" evidence="8">
    <location>
        <begin position="144"/>
        <end position="260"/>
    </location>
</feature>
<evidence type="ECO:0000256" key="3">
    <source>
        <dbReference type="ARBA" id="ARBA00022490"/>
    </source>
</evidence>
<feature type="compositionally biased region" description="Acidic residues" evidence="7">
    <location>
        <begin position="10"/>
        <end position="23"/>
    </location>
</feature>
<evidence type="ECO:0000259" key="8">
    <source>
        <dbReference type="Pfam" id="PF04880"/>
    </source>
</evidence>
<feature type="compositionally biased region" description="Polar residues" evidence="7">
    <location>
        <begin position="546"/>
        <end position="569"/>
    </location>
</feature>
<feature type="compositionally biased region" description="Low complexity" evidence="7">
    <location>
        <begin position="292"/>
        <end position="303"/>
    </location>
</feature>
<dbReference type="Pfam" id="PF04880">
    <property type="entry name" value="NUDE_C"/>
    <property type="match status" value="1"/>
</dbReference>
<dbReference type="Proteomes" id="UP000092666">
    <property type="component" value="Unassembled WGS sequence"/>
</dbReference>
<feature type="compositionally biased region" description="Polar residues" evidence="7">
    <location>
        <begin position="690"/>
        <end position="700"/>
    </location>
</feature>
<reference evidence="9 10" key="1">
    <citation type="submission" date="2013-07" db="EMBL/GenBank/DDBJ databases">
        <title>The Genome Sequence of Cryptococcus heveanensis BCC8398.</title>
        <authorList>
            <consortium name="The Broad Institute Genome Sequencing Platform"/>
            <person name="Cuomo C."/>
            <person name="Litvintseva A."/>
            <person name="Chen Y."/>
            <person name="Heitman J."/>
            <person name="Sun S."/>
            <person name="Springer D."/>
            <person name="Dromer F."/>
            <person name="Young S.K."/>
            <person name="Zeng Q."/>
            <person name="Gargeya S."/>
            <person name="Fitzgerald M."/>
            <person name="Abouelleil A."/>
            <person name="Alvarado L."/>
            <person name="Berlin A.M."/>
            <person name="Chapman S.B."/>
            <person name="Dewar J."/>
            <person name="Goldberg J."/>
            <person name="Griggs A."/>
            <person name="Gujja S."/>
            <person name="Hansen M."/>
            <person name="Howarth C."/>
            <person name="Imamovic A."/>
            <person name="Larimer J."/>
            <person name="McCowan C."/>
            <person name="Murphy C."/>
            <person name="Pearson M."/>
            <person name="Priest M."/>
            <person name="Roberts A."/>
            <person name="Saif S."/>
            <person name="Shea T."/>
            <person name="Sykes S."/>
            <person name="Wortman J."/>
            <person name="Nusbaum C."/>
            <person name="Birren B."/>
        </authorList>
    </citation>
    <scope>NUCLEOTIDE SEQUENCE [LARGE SCALE GENOMIC DNA]</scope>
    <source>
        <strain evidence="9 10">BCC8398</strain>
    </source>
</reference>
<dbReference type="OrthoDB" id="5877028at2759"/>
<dbReference type="STRING" id="1296120.A0A1B9H492"/>
<feature type="region of interest" description="Disordered" evidence="7">
    <location>
        <begin position="1"/>
        <end position="23"/>
    </location>
</feature>
<feature type="region of interest" description="Disordered" evidence="7">
    <location>
        <begin position="44"/>
        <end position="73"/>
    </location>
</feature>
<dbReference type="PANTHER" id="PTHR10921:SF1">
    <property type="entry name" value="NUCLEAR DISTRIBUTION PROTEIN NUDE HOMOLOG"/>
    <property type="match status" value="1"/>
</dbReference>
<feature type="compositionally biased region" description="Basic and acidic residues" evidence="7">
    <location>
        <begin position="406"/>
        <end position="418"/>
    </location>
</feature>
<feature type="compositionally biased region" description="Low complexity" evidence="7">
    <location>
        <begin position="674"/>
        <end position="687"/>
    </location>
</feature>
<feature type="compositionally biased region" description="Low complexity" evidence="7">
    <location>
        <begin position="324"/>
        <end position="340"/>
    </location>
</feature>
<dbReference type="GO" id="GO:0008017">
    <property type="term" value="F:microtubule binding"/>
    <property type="evidence" value="ECO:0007669"/>
    <property type="project" value="InterPro"/>
</dbReference>
<feature type="compositionally biased region" description="Polar residues" evidence="7">
    <location>
        <begin position="314"/>
        <end position="323"/>
    </location>
</feature>
<dbReference type="Gene3D" id="6.10.250.1080">
    <property type="match status" value="1"/>
</dbReference>
<reference evidence="10" key="2">
    <citation type="submission" date="2013-12" db="EMBL/GenBank/DDBJ databases">
        <title>Evolution of pathogenesis and genome organization in the Tremellales.</title>
        <authorList>
            <person name="Cuomo C."/>
            <person name="Litvintseva A."/>
            <person name="Heitman J."/>
            <person name="Chen Y."/>
            <person name="Sun S."/>
            <person name="Springer D."/>
            <person name="Dromer F."/>
            <person name="Young S."/>
            <person name="Zeng Q."/>
            <person name="Chapman S."/>
            <person name="Gujja S."/>
            <person name="Saif S."/>
            <person name="Birren B."/>
        </authorList>
    </citation>
    <scope>NUCLEOTIDE SEQUENCE [LARGE SCALE GENOMIC DNA]</scope>
    <source>
        <strain evidence="10">BCC8398</strain>
    </source>
</reference>
<dbReference type="GO" id="GO:0007020">
    <property type="term" value="P:microtubule nucleation"/>
    <property type="evidence" value="ECO:0007669"/>
    <property type="project" value="TreeGrafter"/>
</dbReference>
<keyword evidence="5" id="KW-0175">Coiled coil</keyword>
<comment type="subcellular location">
    <subcellularLocation>
        <location evidence="1">Cytoplasm</location>
        <location evidence="1">Cytoskeleton</location>
    </subcellularLocation>
</comment>
<feature type="compositionally biased region" description="Polar residues" evidence="7">
    <location>
        <begin position="265"/>
        <end position="291"/>
    </location>
</feature>
<dbReference type="GO" id="GO:0005874">
    <property type="term" value="C:microtubule"/>
    <property type="evidence" value="ECO:0007669"/>
    <property type="project" value="UniProtKB-KW"/>
</dbReference>
<evidence type="ECO:0000313" key="9">
    <source>
        <dbReference type="EMBL" id="OCF38080.1"/>
    </source>
</evidence>
<feature type="compositionally biased region" description="Low complexity" evidence="7">
    <location>
        <begin position="444"/>
        <end position="453"/>
    </location>
</feature>
<evidence type="ECO:0000256" key="6">
    <source>
        <dbReference type="ARBA" id="ARBA00023212"/>
    </source>
</evidence>
<feature type="compositionally biased region" description="Low complexity" evidence="7">
    <location>
        <begin position="586"/>
        <end position="608"/>
    </location>
</feature>
<evidence type="ECO:0000256" key="2">
    <source>
        <dbReference type="ARBA" id="ARBA00007429"/>
    </source>
</evidence>
<protein>
    <recommendedName>
        <fullName evidence="8">NUDE domain-containing protein</fullName>
    </recommendedName>
</protein>
<dbReference type="InterPro" id="IPR006964">
    <property type="entry name" value="NUDE_dom"/>
</dbReference>
<feature type="region of interest" description="Disordered" evidence="7">
    <location>
        <begin position="94"/>
        <end position="114"/>
    </location>
</feature>
<dbReference type="GO" id="GO:0000132">
    <property type="term" value="P:establishment of mitotic spindle orientation"/>
    <property type="evidence" value="ECO:0007669"/>
    <property type="project" value="TreeGrafter"/>
</dbReference>
<feature type="compositionally biased region" description="Polar residues" evidence="7">
    <location>
        <begin position="712"/>
        <end position="728"/>
    </location>
</feature>
<evidence type="ECO:0000256" key="4">
    <source>
        <dbReference type="ARBA" id="ARBA00022701"/>
    </source>
</evidence>
<dbReference type="GO" id="GO:0005871">
    <property type="term" value="C:kinesin complex"/>
    <property type="evidence" value="ECO:0007669"/>
    <property type="project" value="TreeGrafter"/>
</dbReference>
<keyword evidence="3" id="KW-0963">Cytoplasm</keyword>
<dbReference type="GO" id="GO:0000776">
    <property type="term" value="C:kinetochore"/>
    <property type="evidence" value="ECO:0007669"/>
    <property type="project" value="TreeGrafter"/>
</dbReference>
<feature type="compositionally biased region" description="Polar residues" evidence="7">
    <location>
        <begin position="198"/>
        <end position="226"/>
    </location>
</feature>
<comment type="similarity">
    <text evidence="2">Belongs to the nudE family.</text>
</comment>
<organism evidence="9 10">
    <name type="scientific">Kwoniella heveanensis BCC8398</name>
    <dbReference type="NCBI Taxonomy" id="1296120"/>
    <lineage>
        <taxon>Eukaryota</taxon>
        <taxon>Fungi</taxon>
        <taxon>Dikarya</taxon>
        <taxon>Basidiomycota</taxon>
        <taxon>Agaricomycotina</taxon>
        <taxon>Tremellomycetes</taxon>
        <taxon>Tremellales</taxon>
        <taxon>Cryptococcaceae</taxon>
        <taxon>Kwoniella</taxon>
    </lineage>
</organism>
<sequence length="804" mass="85904">MPSSSTMGREDEDEDIVFDSPEDEIAHYREKYRQAMDMLSETRAELEEFQQSSRELEDEMEQELAANEKQQDELKGRIKRLDAEKEEWKAKQIALQKMHSSTTAAMQREMDNLRSERDKTLVALRDLEMGNDELERNERVAVSSLLDLESKYNRAIEEKTLLEQEVVQRQELEEECQRLKDDMRDANNEISILRDQLARQTLPTPPSSVSEAAQMSSVQEASQEISTVEEDEVDPASIPLPPPVKYRISASDTPQSPSRRGLPRSATSSGLPISASSPVPRRFQSSVPQSPTLSSLSRSTTSRNLAAAAGPQSPALSRSRSGIPQSSPARLPAPSLPLQSHQQTKSRGFKLLHDLQARLKATDDKLGVAKVPRRNVSNPLSFGGGKRTASAASNKSAASGSANVADIKEKDKDKDGKASHARVAALAGNGHGGNGTPQQFNMTSSSSNLMSPSGWVLIDGEDEPTPIANGHTSGQSGTRFLPEEPQSPLDPTFGITRAVSSAASNSSQRSLPSRPGIPSPLANDNALNQSTKYNGATAAAVAAATNGSGLSRSSTGTKLARTASTVLSKSTKRDSQQQVGTAQPLSPARASARTARPASSASTSGARPMSPSMIPTSSRPMSPGMMMASAMTVGTGTGTGISSSSRPMSPSMLPTYRSMRAPSPVVAFPTTNPSCHSSSSSVSSRPLSRADNNTNITNRRVSGIGKGPPPSSHRQSTLPSLSNSTTINSSQGQSQSHSQLRRSTRRSSVGANEHTKPTGIPAPREGGARTPGRPTSVHVFGDHTPPPVPRIPSALLKGDKERKR</sequence>
<keyword evidence="10" id="KW-1185">Reference proteome</keyword>
<evidence type="ECO:0000256" key="5">
    <source>
        <dbReference type="ARBA" id="ARBA00023054"/>
    </source>
</evidence>
<feature type="compositionally biased region" description="Low complexity" evidence="7">
    <location>
        <begin position="497"/>
        <end position="514"/>
    </location>
</feature>
<accession>A0A1B9H492</accession>
<feature type="region of interest" description="Disordered" evidence="7">
    <location>
        <begin position="195"/>
        <end position="346"/>
    </location>
</feature>
<gene>
    <name evidence="9" type="ORF">I316_00304</name>
</gene>
<dbReference type="AlphaFoldDB" id="A0A1B9H492"/>
<dbReference type="GO" id="GO:0047496">
    <property type="term" value="P:vesicle transport along microtubule"/>
    <property type="evidence" value="ECO:0007669"/>
    <property type="project" value="TreeGrafter"/>
</dbReference>
<dbReference type="EMBL" id="KI669492">
    <property type="protein sequence ID" value="OCF38080.1"/>
    <property type="molecule type" value="Genomic_DNA"/>
</dbReference>
<keyword evidence="6" id="KW-0206">Cytoskeleton</keyword>
<keyword evidence="4" id="KW-0493">Microtubule</keyword>
<feature type="compositionally biased region" description="Low complexity" evidence="7">
    <location>
        <begin position="729"/>
        <end position="738"/>
    </location>
</feature>
<evidence type="ECO:0000256" key="7">
    <source>
        <dbReference type="SAM" id="MobiDB-lite"/>
    </source>
</evidence>
<proteinExistence type="inferred from homology"/>
<dbReference type="GO" id="GO:0007059">
    <property type="term" value="P:chromosome segregation"/>
    <property type="evidence" value="ECO:0007669"/>
    <property type="project" value="TreeGrafter"/>
</dbReference>
<feature type="region of interest" description="Disordered" evidence="7">
    <location>
        <begin position="370"/>
        <end position="528"/>
    </location>
</feature>
<feature type="compositionally biased region" description="Low complexity" evidence="7">
    <location>
        <begin position="617"/>
        <end position="652"/>
    </location>
</feature>
<dbReference type="InterPro" id="IPR033494">
    <property type="entry name" value="NUDE"/>
</dbReference>